<dbReference type="EMBL" id="BMZE01000001">
    <property type="protein sequence ID" value="GHA19675.1"/>
    <property type="molecule type" value="Genomic_DNA"/>
</dbReference>
<evidence type="ECO:0000313" key="1">
    <source>
        <dbReference type="EMBL" id="GHA19675.1"/>
    </source>
</evidence>
<dbReference type="AlphaFoldDB" id="A0A918VSW2"/>
<evidence type="ECO:0008006" key="3">
    <source>
        <dbReference type="Google" id="ProtNLM"/>
    </source>
</evidence>
<protein>
    <recommendedName>
        <fullName evidence="3">DUF3800 domain-containing protein</fullName>
    </recommendedName>
</protein>
<dbReference type="Proteomes" id="UP000646579">
    <property type="component" value="Unassembled WGS sequence"/>
</dbReference>
<reference evidence="1" key="1">
    <citation type="journal article" date="2014" name="Int. J. Syst. Evol. Microbiol.">
        <title>Complete genome sequence of Corynebacterium casei LMG S-19264T (=DSM 44701T), isolated from a smear-ripened cheese.</title>
        <authorList>
            <consortium name="US DOE Joint Genome Institute (JGI-PGF)"/>
            <person name="Walter F."/>
            <person name="Albersmeier A."/>
            <person name="Kalinowski J."/>
            <person name="Ruckert C."/>
        </authorList>
    </citation>
    <scope>NUCLEOTIDE SEQUENCE</scope>
    <source>
        <strain evidence="1">KCTC 32437</strain>
    </source>
</reference>
<evidence type="ECO:0000313" key="2">
    <source>
        <dbReference type="Proteomes" id="UP000646579"/>
    </source>
</evidence>
<reference evidence="1" key="2">
    <citation type="submission" date="2020-09" db="EMBL/GenBank/DDBJ databases">
        <authorList>
            <person name="Sun Q."/>
            <person name="Kim S."/>
        </authorList>
    </citation>
    <scope>NUCLEOTIDE SEQUENCE</scope>
    <source>
        <strain evidence="1">KCTC 32437</strain>
    </source>
</reference>
<comment type="caution">
    <text evidence="1">The sequence shown here is derived from an EMBL/GenBank/DDBJ whole genome shotgun (WGS) entry which is preliminary data.</text>
</comment>
<gene>
    <name evidence="1" type="ORF">GCM10007989_14100</name>
</gene>
<keyword evidence="2" id="KW-1185">Reference proteome</keyword>
<name>A0A918VSW2_9HYPH</name>
<sequence>MDLSAYFDDSGSDTGKRDLVFAGLVNRDDAWEQFSLEWSAALARPPAILHLKMVEANGLRGQFAGWSRDDRDQKLQDLAEILTRFRPPWTFDISISRTEYEKHVSPATPRGLSTPHFAATFGAVSGVVRHLASERIVTPVRFVFDEQNGVNQDVALFFDYMLENLDSVSRGLIKMPIGYGDDMRDLPLQAADMLAWHIRRQSEGITDQVVLRRAEYIRSDTHVTSRVPPEMLVRWGAAFSQVLPILQALKSKGEWQRFRTVAQQAKRGGFRPPHGDDSLNALANIRAAWDKFQDER</sequence>
<accession>A0A918VSW2</accession>
<proteinExistence type="predicted"/>
<organism evidence="1 2">
    <name type="scientific">Devosia pacifica</name>
    <dbReference type="NCBI Taxonomy" id="1335967"/>
    <lineage>
        <taxon>Bacteria</taxon>
        <taxon>Pseudomonadati</taxon>
        <taxon>Pseudomonadota</taxon>
        <taxon>Alphaproteobacteria</taxon>
        <taxon>Hyphomicrobiales</taxon>
        <taxon>Devosiaceae</taxon>
        <taxon>Devosia</taxon>
    </lineage>
</organism>
<dbReference type="RefSeq" id="WP_189424577.1">
    <property type="nucleotide sequence ID" value="NZ_BMZE01000001.1"/>
</dbReference>